<organism evidence="6 7">
    <name type="scientific">Motilibacter deserti</name>
    <dbReference type="NCBI Taxonomy" id="2714956"/>
    <lineage>
        <taxon>Bacteria</taxon>
        <taxon>Bacillati</taxon>
        <taxon>Actinomycetota</taxon>
        <taxon>Actinomycetes</taxon>
        <taxon>Motilibacterales</taxon>
        <taxon>Motilibacteraceae</taxon>
        <taxon>Motilibacter</taxon>
    </lineage>
</organism>
<name>A0ABX0GZF3_9ACTN</name>
<accession>A0ABX0GZF3</accession>
<keyword evidence="4 6" id="KW-0067">ATP-binding</keyword>
<feature type="domain" description="ABC transporter" evidence="5">
    <location>
        <begin position="6"/>
        <end position="220"/>
    </location>
</feature>
<evidence type="ECO:0000256" key="2">
    <source>
        <dbReference type="ARBA" id="ARBA00022448"/>
    </source>
</evidence>
<evidence type="ECO:0000256" key="4">
    <source>
        <dbReference type="ARBA" id="ARBA00022840"/>
    </source>
</evidence>
<gene>
    <name evidence="6" type="ORF">G9H71_14755</name>
</gene>
<evidence type="ECO:0000256" key="3">
    <source>
        <dbReference type="ARBA" id="ARBA00022741"/>
    </source>
</evidence>
<dbReference type="CDD" id="cd03230">
    <property type="entry name" value="ABC_DR_subfamily_A"/>
    <property type="match status" value="1"/>
</dbReference>
<evidence type="ECO:0000259" key="5">
    <source>
        <dbReference type="PROSITE" id="PS50893"/>
    </source>
</evidence>
<dbReference type="Proteomes" id="UP000800981">
    <property type="component" value="Unassembled WGS sequence"/>
</dbReference>
<keyword evidence="3" id="KW-0547">Nucleotide-binding</keyword>
<dbReference type="PANTHER" id="PTHR43335">
    <property type="entry name" value="ABC TRANSPORTER, ATP-BINDING PROTEIN"/>
    <property type="match status" value="1"/>
</dbReference>
<reference evidence="6 7" key="1">
    <citation type="submission" date="2020-03" db="EMBL/GenBank/DDBJ databases">
        <title>Two novel Motilibacter sp.</title>
        <authorList>
            <person name="Liu S."/>
        </authorList>
    </citation>
    <scope>NUCLEOTIDE SEQUENCE [LARGE SCALE GENOMIC DNA]</scope>
    <source>
        <strain evidence="6 7">E257</strain>
    </source>
</reference>
<dbReference type="EMBL" id="JAANNP010000015">
    <property type="protein sequence ID" value="NHC15046.1"/>
    <property type="molecule type" value="Genomic_DNA"/>
</dbReference>
<dbReference type="SUPFAM" id="SSF52540">
    <property type="entry name" value="P-loop containing nucleoside triphosphate hydrolases"/>
    <property type="match status" value="1"/>
</dbReference>
<dbReference type="GO" id="GO:0005524">
    <property type="term" value="F:ATP binding"/>
    <property type="evidence" value="ECO:0007669"/>
    <property type="project" value="UniProtKB-KW"/>
</dbReference>
<dbReference type="PROSITE" id="PS50893">
    <property type="entry name" value="ABC_TRANSPORTER_2"/>
    <property type="match status" value="1"/>
</dbReference>
<comment type="similarity">
    <text evidence="1">Belongs to the ABC transporter superfamily.</text>
</comment>
<dbReference type="InterPro" id="IPR003439">
    <property type="entry name" value="ABC_transporter-like_ATP-bd"/>
</dbReference>
<protein>
    <submittedName>
        <fullName evidence="6">ABC transporter ATP-binding protein</fullName>
    </submittedName>
</protein>
<dbReference type="Gene3D" id="3.40.50.300">
    <property type="entry name" value="P-loop containing nucleotide triphosphate hydrolases"/>
    <property type="match status" value="1"/>
</dbReference>
<dbReference type="RefSeq" id="WP_166283151.1">
    <property type="nucleotide sequence ID" value="NZ_JAANNP010000015.1"/>
</dbReference>
<keyword evidence="2" id="KW-0813">Transport</keyword>
<proteinExistence type="inferred from homology"/>
<sequence length="220" mass="23417">MSDPLVQLKGVSRRFEERLALRPVDLALKAGGCVALVGENGSGKSTLLRIACGRDAPTTGTALFDGAPVREDDPAVRARVAVVADAPAFYPDLTVREHLLLVAVSHGVGDDAEAWVDWALEDRRLTDHRDARPSTLSSGQVQAMLLASALVRPRDLLVLDEPEQRLDPGARERLAERLLAERADGVAVLLATHSADLASAVADSVIVLDEGRVVSRGKPA</sequence>
<evidence type="ECO:0000313" key="7">
    <source>
        <dbReference type="Proteomes" id="UP000800981"/>
    </source>
</evidence>
<evidence type="ECO:0000313" key="6">
    <source>
        <dbReference type="EMBL" id="NHC15046.1"/>
    </source>
</evidence>
<comment type="caution">
    <text evidence="6">The sequence shown here is derived from an EMBL/GenBank/DDBJ whole genome shotgun (WGS) entry which is preliminary data.</text>
</comment>
<dbReference type="Pfam" id="PF00005">
    <property type="entry name" value="ABC_tran"/>
    <property type="match status" value="1"/>
</dbReference>
<keyword evidence="7" id="KW-1185">Reference proteome</keyword>
<evidence type="ECO:0000256" key="1">
    <source>
        <dbReference type="ARBA" id="ARBA00005417"/>
    </source>
</evidence>
<dbReference type="SMART" id="SM00382">
    <property type="entry name" value="AAA"/>
    <property type="match status" value="1"/>
</dbReference>
<dbReference type="InterPro" id="IPR003593">
    <property type="entry name" value="AAA+_ATPase"/>
</dbReference>
<dbReference type="InterPro" id="IPR027417">
    <property type="entry name" value="P-loop_NTPase"/>
</dbReference>